<keyword evidence="2" id="KW-1185">Reference proteome</keyword>
<comment type="caution">
    <text evidence="1">The sequence shown here is derived from an EMBL/GenBank/DDBJ whole genome shotgun (WGS) entry which is preliminary data.</text>
</comment>
<name>A0ACC2PIQ6_9HYME</name>
<reference evidence="1" key="1">
    <citation type="submission" date="2023-04" db="EMBL/GenBank/DDBJ databases">
        <title>A chromosome-level genome assembly of the parasitoid wasp Eretmocerus hayati.</title>
        <authorList>
            <person name="Zhong Y."/>
            <person name="Liu S."/>
            <person name="Liu Y."/>
        </authorList>
    </citation>
    <scope>NUCLEOTIDE SEQUENCE</scope>
    <source>
        <strain evidence="1">ZJU_SS_LIU_2023</strain>
    </source>
</reference>
<evidence type="ECO:0000313" key="2">
    <source>
        <dbReference type="Proteomes" id="UP001239111"/>
    </source>
</evidence>
<proteinExistence type="predicted"/>
<evidence type="ECO:0000313" key="1">
    <source>
        <dbReference type="EMBL" id="KAJ8682918.1"/>
    </source>
</evidence>
<protein>
    <submittedName>
        <fullName evidence="1">Uncharacterized protein</fullName>
    </submittedName>
</protein>
<sequence>MFHVIVTVLVLISTICNATIGIPEGNGSFSEGEKIPNGGRIEVTETAYHNRFSYVVSLYDEEHNYVCVGTVLTSRLILTTSICVQPKPPVTHVRANSRDSYRGGEKHYVKEAIMYDQENYTKHDIALLLLKTKILDVHPVQLVSPSDVRVGEGDQVLALGWGKMDNNVWPRYLIGVHLEVSPDEKCQKFYSGGDSWICTENKITYICPGDGGAPILYGEKQVGVVSHGDNGKGGMTCSSNQPAASVNLLKYLDWIQTYTQNKTYA</sequence>
<dbReference type="EMBL" id="CM056741">
    <property type="protein sequence ID" value="KAJ8682918.1"/>
    <property type="molecule type" value="Genomic_DNA"/>
</dbReference>
<gene>
    <name evidence="1" type="ORF">QAD02_018710</name>
</gene>
<accession>A0ACC2PIQ6</accession>
<organism evidence="1 2">
    <name type="scientific">Eretmocerus hayati</name>
    <dbReference type="NCBI Taxonomy" id="131215"/>
    <lineage>
        <taxon>Eukaryota</taxon>
        <taxon>Metazoa</taxon>
        <taxon>Ecdysozoa</taxon>
        <taxon>Arthropoda</taxon>
        <taxon>Hexapoda</taxon>
        <taxon>Insecta</taxon>
        <taxon>Pterygota</taxon>
        <taxon>Neoptera</taxon>
        <taxon>Endopterygota</taxon>
        <taxon>Hymenoptera</taxon>
        <taxon>Apocrita</taxon>
        <taxon>Proctotrupomorpha</taxon>
        <taxon>Chalcidoidea</taxon>
        <taxon>Aphelinidae</taxon>
        <taxon>Aphelininae</taxon>
        <taxon>Eretmocerus</taxon>
    </lineage>
</organism>
<dbReference type="Proteomes" id="UP001239111">
    <property type="component" value="Chromosome 1"/>
</dbReference>